<dbReference type="RefSeq" id="WP_176855568.1">
    <property type="nucleotide sequence ID" value="NZ_JABCJD010000009.1"/>
</dbReference>
<evidence type="ECO:0000313" key="2">
    <source>
        <dbReference type="EMBL" id="NVO28879.1"/>
    </source>
</evidence>
<gene>
    <name evidence="2" type="ORF">HJ526_15725</name>
    <name evidence="1" type="ORF">HJ536_14795</name>
</gene>
<organism evidence="1 4">
    <name type="scientific">Donghicola mangrovi</name>
    <dbReference type="NCBI Taxonomy" id="2729614"/>
    <lineage>
        <taxon>Bacteria</taxon>
        <taxon>Pseudomonadati</taxon>
        <taxon>Pseudomonadota</taxon>
        <taxon>Alphaproteobacteria</taxon>
        <taxon>Rhodobacterales</taxon>
        <taxon>Roseobacteraceae</taxon>
        <taxon>Donghicola</taxon>
    </lineage>
</organism>
<dbReference type="Proteomes" id="UP000592216">
    <property type="component" value="Unassembled WGS sequence"/>
</dbReference>
<comment type="caution">
    <text evidence="1">The sequence shown here is derived from an EMBL/GenBank/DDBJ whole genome shotgun (WGS) entry which is preliminary data.</text>
</comment>
<dbReference type="EMBL" id="JABCJE010000008">
    <property type="protein sequence ID" value="NVO24631.1"/>
    <property type="molecule type" value="Genomic_DNA"/>
</dbReference>
<evidence type="ECO:0008006" key="5">
    <source>
        <dbReference type="Google" id="ProtNLM"/>
    </source>
</evidence>
<name>A0A850QFK4_9RHOB</name>
<evidence type="ECO:0000313" key="4">
    <source>
        <dbReference type="Proteomes" id="UP000592216"/>
    </source>
</evidence>
<keyword evidence="3" id="KW-1185">Reference proteome</keyword>
<dbReference type="AlphaFoldDB" id="A0A850QFK4"/>
<dbReference type="Proteomes" id="UP000523601">
    <property type="component" value="Unassembled WGS sequence"/>
</dbReference>
<proteinExistence type="predicted"/>
<reference evidence="3 4" key="1">
    <citation type="submission" date="2020-04" db="EMBL/GenBank/DDBJ databases">
        <title>Donghicola sp., a member of the Rhodobacteraceae family isolated from mangrove forest in Thailand.</title>
        <authorList>
            <person name="Charoenyingcharoen P."/>
            <person name="Yukphan P."/>
        </authorList>
    </citation>
    <scope>NUCLEOTIDE SEQUENCE [LARGE SCALE GENOMIC DNA]</scope>
    <source>
        <strain evidence="1 4">B5-SW-15</strain>
        <strain evidence="2 3">C2-DW-16</strain>
    </source>
</reference>
<dbReference type="EMBL" id="JABCJD010000009">
    <property type="protein sequence ID" value="NVO28879.1"/>
    <property type="molecule type" value="Genomic_DNA"/>
</dbReference>
<sequence length="106" mass="11825">MPHADLYYSADQTLPVKEVLQQIEKTIHDFDPSSGACKGRAHPIAEFNHSHIYLRLAMLPKEHRDSAFAKELATRLSQVLVPHATAPCGVNVNILFELVNYTSVTV</sequence>
<evidence type="ECO:0000313" key="1">
    <source>
        <dbReference type="EMBL" id="NVO24631.1"/>
    </source>
</evidence>
<accession>A0A850QFK4</accession>
<protein>
    <recommendedName>
        <fullName evidence="5">5-carboxymethyl-2-hydroxymuconate isomerase</fullName>
    </recommendedName>
</protein>
<evidence type="ECO:0000313" key="3">
    <source>
        <dbReference type="Proteomes" id="UP000523601"/>
    </source>
</evidence>